<dbReference type="GO" id="GO:0005829">
    <property type="term" value="C:cytosol"/>
    <property type="evidence" value="ECO:0007669"/>
    <property type="project" value="TreeGrafter"/>
</dbReference>
<dbReference type="GO" id="GO:0005524">
    <property type="term" value="F:ATP binding"/>
    <property type="evidence" value="ECO:0007669"/>
    <property type="project" value="UniProtKB-KW"/>
</dbReference>
<reference evidence="9" key="1">
    <citation type="submission" date="2021-06" db="EMBL/GenBank/DDBJ databases">
        <authorList>
            <person name="Kallberg Y."/>
            <person name="Tangrot J."/>
            <person name="Rosling A."/>
        </authorList>
    </citation>
    <scope>NUCLEOTIDE SEQUENCE</scope>
    <source>
        <strain evidence="9">FL966</strain>
    </source>
</reference>
<keyword evidence="5" id="KW-0648">Protein biosynthesis</keyword>
<dbReference type="GO" id="GO:0006431">
    <property type="term" value="P:methionyl-tRNA aminoacylation"/>
    <property type="evidence" value="ECO:0007669"/>
    <property type="project" value="TreeGrafter"/>
</dbReference>
<evidence type="ECO:0000256" key="3">
    <source>
        <dbReference type="ARBA" id="ARBA00022741"/>
    </source>
</evidence>
<keyword evidence="2" id="KW-0436">Ligase</keyword>
<dbReference type="InterPro" id="IPR015413">
    <property type="entry name" value="Methionyl/Leucyl_tRNA_Synth"/>
</dbReference>
<evidence type="ECO:0000256" key="4">
    <source>
        <dbReference type="ARBA" id="ARBA00022840"/>
    </source>
</evidence>
<feature type="non-terminal residue" evidence="9">
    <location>
        <position position="123"/>
    </location>
</feature>
<keyword evidence="10" id="KW-1185">Reference proteome</keyword>
<feature type="non-terminal residue" evidence="9">
    <location>
        <position position="1"/>
    </location>
</feature>
<dbReference type="Proteomes" id="UP000789759">
    <property type="component" value="Unassembled WGS sequence"/>
</dbReference>
<gene>
    <name evidence="9" type="ORF">CPELLU_LOCUS20890</name>
</gene>
<dbReference type="Gene3D" id="3.40.50.620">
    <property type="entry name" value="HUPs"/>
    <property type="match status" value="1"/>
</dbReference>
<comment type="catalytic activity">
    <reaction evidence="7">
        <text>tRNA(Met) + L-methionine + ATP = L-methionyl-tRNA(Met) + AMP + diphosphate</text>
        <dbReference type="Rhea" id="RHEA:13481"/>
        <dbReference type="Rhea" id="RHEA-COMP:9667"/>
        <dbReference type="Rhea" id="RHEA-COMP:9698"/>
        <dbReference type="ChEBI" id="CHEBI:30616"/>
        <dbReference type="ChEBI" id="CHEBI:33019"/>
        <dbReference type="ChEBI" id="CHEBI:57844"/>
        <dbReference type="ChEBI" id="CHEBI:78442"/>
        <dbReference type="ChEBI" id="CHEBI:78530"/>
        <dbReference type="ChEBI" id="CHEBI:456215"/>
        <dbReference type="EC" id="6.1.1.10"/>
    </reaction>
</comment>
<accession>A0A9N9KJX5</accession>
<dbReference type="Pfam" id="PF09334">
    <property type="entry name" value="tRNA-synt_1g"/>
    <property type="match status" value="1"/>
</dbReference>
<dbReference type="SUPFAM" id="SSF52374">
    <property type="entry name" value="Nucleotidylyl transferase"/>
    <property type="match status" value="1"/>
</dbReference>
<organism evidence="9 10">
    <name type="scientific">Cetraspora pellucida</name>
    <dbReference type="NCBI Taxonomy" id="1433469"/>
    <lineage>
        <taxon>Eukaryota</taxon>
        <taxon>Fungi</taxon>
        <taxon>Fungi incertae sedis</taxon>
        <taxon>Mucoromycota</taxon>
        <taxon>Glomeromycotina</taxon>
        <taxon>Glomeromycetes</taxon>
        <taxon>Diversisporales</taxon>
        <taxon>Gigasporaceae</taxon>
        <taxon>Cetraspora</taxon>
    </lineage>
</organism>
<evidence type="ECO:0000256" key="6">
    <source>
        <dbReference type="ARBA" id="ARBA00023146"/>
    </source>
</evidence>
<evidence type="ECO:0000256" key="2">
    <source>
        <dbReference type="ARBA" id="ARBA00022598"/>
    </source>
</evidence>
<evidence type="ECO:0000259" key="8">
    <source>
        <dbReference type="Pfam" id="PF09334"/>
    </source>
</evidence>
<dbReference type="Gene3D" id="2.20.28.20">
    <property type="entry name" value="Methionyl-tRNA synthetase, Zn-domain"/>
    <property type="match status" value="1"/>
</dbReference>
<evidence type="ECO:0000256" key="5">
    <source>
        <dbReference type="ARBA" id="ARBA00022917"/>
    </source>
</evidence>
<feature type="domain" description="Methionyl/Leucyl tRNA synthetase" evidence="8">
    <location>
        <begin position="1"/>
        <end position="96"/>
    </location>
</feature>
<dbReference type="PANTHER" id="PTHR45765">
    <property type="entry name" value="METHIONINE--TRNA LIGASE"/>
    <property type="match status" value="1"/>
</dbReference>
<comment type="similarity">
    <text evidence="1">Belongs to the class-I aminoacyl-tRNA synthetase family.</text>
</comment>
<keyword evidence="6" id="KW-0030">Aminoacyl-tRNA synthetase</keyword>
<dbReference type="OrthoDB" id="5844513at2759"/>
<evidence type="ECO:0000256" key="1">
    <source>
        <dbReference type="ARBA" id="ARBA00005594"/>
    </source>
</evidence>
<dbReference type="PANTHER" id="PTHR45765:SF1">
    <property type="entry name" value="METHIONINE--TRNA LIGASE, CYTOPLASMIC"/>
    <property type="match status" value="1"/>
</dbReference>
<dbReference type="GO" id="GO:0017101">
    <property type="term" value="C:aminoacyl-tRNA synthetase multienzyme complex"/>
    <property type="evidence" value="ECO:0007669"/>
    <property type="project" value="TreeGrafter"/>
</dbReference>
<dbReference type="InterPro" id="IPR029038">
    <property type="entry name" value="MetRS_Zn"/>
</dbReference>
<protein>
    <submittedName>
        <fullName evidence="9">2473_t:CDS:1</fullName>
    </submittedName>
</protein>
<proteinExistence type="inferred from homology"/>
<sequence>DARGDQCDYYSKLLNSVELINPRCKTDNSTPITRKSNHMFIDLSRLQPKVENWIEKTSIKGLKPRCITRDLSWDTPVPLEEMKGKVFYIWFFASIGVFGDDAKDTGIPVSVWRYYLISCRPET</sequence>
<dbReference type="InterPro" id="IPR023458">
    <property type="entry name" value="Met-tRNA_ligase_1"/>
</dbReference>
<evidence type="ECO:0000313" key="10">
    <source>
        <dbReference type="Proteomes" id="UP000789759"/>
    </source>
</evidence>
<dbReference type="EMBL" id="CAJVQA010069185">
    <property type="protein sequence ID" value="CAG8832770.1"/>
    <property type="molecule type" value="Genomic_DNA"/>
</dbReference>
<keyword evidence="4" id="KW-0067">ATP-binding</keyword>
<name>A0A9N9KJX5_9GLOM</name>
<evidence type="ECO:0000313" key="9">
    <source>
        <dbReference type="EMBL" id="CAG8832770.1"/>
    </source>
</evidence>
<dbReference type="AlphaFoldDB" id="A0A9N9KJX5"/>
<dbReference type="GO" id="GO:0004825">
    <property type="term" value="F:methionine-tRNA ligase activity"/>
    <property type="evidence" value="ECO:0007669"/>
    <property type="project" value="UniProtKB-EC"/>
</dbReference>
<evidence type="ECO:0000256" key="7">
    <source>
        <dbReference type="ARBA" id="ARBA00047364"/>
    </source>
</evidence>
<dbReference type="InterPro" id="IPR014729">
    <property type="entry name" value="Rossmann-like_a/b/a_fold"/>
</dbReference>
<keyword evidence="3" id="KW-0547">Nucleotide-binding</keyword>
<comment type="caution">
    <text evidence="9">The sequence shown here is derived from an EMBL/GenBank/DDBJ whole genome shotgun (WGS) entry which is preliminary data.</text>
</comment>